<evidence type="ECO:0000256" key="2">
    <source>
        <dbReference type="SAM" id="Phobius"/>
    </source>
</evidence>
<evidence type="ECO:0008006" key="5">
    <source>
        <dbReference type="Google" id="ProtNLM"/>
    </source>
</evidence>
<feature type="transmembrane region" description="Helical" evidence="2">
    <location>
        <begin position="134"/>
        <end position="152"/>
    </location>
</feature>
<organism evidence="3 4">
    <name type="scientific">Actinomadura parmotrematis</name>
    <dbReference type="NCBI Taxonomy" id="2864039"/>
    <lineage>
        <taxon>Bacteria</taxon>
        <taxon>Bacillati</taxon>
        <taxon>Actinomycetota</taxon>
        <taxon>Actinomycetes</taxon>
        <taxon>Streptosporangiales</taxon>
        <taxon>Thermomonosporaceae</taxon>
        <taxon>Actinomadura</taxon>
    </lineage>
</organism>
<keyword evidence="2" id="KW-0812">Transmembrane</keyword>
<sequence length="192" mass="19343">MRTWAVATAALAVLGPLAGLLWHQVSPHVHYVVLQHRALLADPEGQGPIGVDGRFALITALAGLACGGAAYLFGGRGNDVPLVAGLATGGTAAALLAWRTGHQIGLGAFQHAVRTAADGRTVTGPATLGATGVLVFWPLLAVAAYALLELLVKRLPAGDGRLGRGGEAGEVGGGELDLEAAPSGGDVDRREP</sequence>
<dbReference type="RefSeq" id="WP_220162457.1">
    <property type="nucleotide sequence ID" value="NZ_JAIBOA010000001.1"/>
</dbReference>
<feature type="transmembrane region" description="Helical" evidence="2">
    <location>
        <begin position="80"/>
        <end position="98"/>
    </location>
</feature>
<keyword evidence="4" id="KW-1185">Reference proteome</keyword>
<feature type="compositionally biased region" description="Gly residues" evidence="1">
    <location>
        <begin position="163"/>
        <end position="175"/>
    </location>
</feature>
<reference evidence="3 4" key="1">
    <citation type="submission" date="2021-07" db="EMBL/GenBank/DDBJ databases">
        <title>Actinomadura sp. PM05-2 isolated from lichen.</title>
        <authorList>
            <person name="Somphong A."/>
            <person name="Phongsopitanun W."/>
            <person name="Tanasupawat S."/>
            <person name="Peongsungnone V."/>
        </authorList>
    </citation>
    <scope>NUCLEOTIDE SEQUENCE [LARGE SCALE GENOMIC DNA]</scope>
    <source>
        <strain evidence="3 4">PM05-2</strain>
    </source>
</reference>
<evidence type="ECO:0000256" key="1">
    <source>
        <dbReference type="SAM" id="MobiDB-lite"/>
    </source>
</evidence>
<keyword evidence="2" id="KW-0472">Membrane</keyword>
<comment type="caution">
    <text evidence="3">The sequence shown here is derived from an EMBL/GenBank/DDBJ whole genome shotgun (WGS) entry which is preliminary data.</text>
</comment>
<dbReference type="EMBL" id="JAIBOA010000001">
    <property type="protein sequence ID" value="MBW8481040.1"/>
    <property type="molecule type" value="Genomic_DNA"/>
</dbReference>
<feature type="transmembrane region" description="Helical" evidence="2">
    <location>
        <begin position="55"/>
        <end position="73"/>
    </location>
</feature>
<dbReference type="Proteomes" id="UP000774570">
    <property type="component" value="Unassembled WGS sequence"/>
</dbReference>
<evidence type="ECO:0000313" key="4">
    <source>
        <dbReference type="Proteomes" id="UP000774570"/>
    </source>
</evidence>
<accession>A0ABS7FKZ4</accession>
<feature type="region of interest" description="Disordered" evidence="1">
    <location>
        <begin position="163"/>
        <end position="192"/>
    </location>
</feature>
<name>A0ABS7FKZ4_9ACTN</name>
<evidence type="ECO:0000313" key="3">
    <source>
        <dbReference type="EMBL" id="MBW8481040.1"/>
    </source>
</evidence>
<keyword evidence="2" id="KW-1133">Transmembrane helix</keyword>
<protein>
    <recommendedName>
        <fullName evidence="5">DUF2567 domain-containing protein</fullName>
    </recommendedName>
</protein>
<gene>
    <name evidence="3" type="ORF">K1Y72_01570</name>
</gene>
<proteinExistence type="predicted"/>